<reference evidence="1" key="1">
    <citation type="submission" date="2022-09" db="EMBL/GenBank/DDBJ databases">
        <title>Intensive care unit water sources are persistently colonized with multi-drug resistant bacteria and are the site of extensive horizontal gene transfer of antibiotic resistance genes.</title>
        <authorList>
            <person name="Diorio-Toth L."/>
        </authorList>
    </citation>
    <scope>NUCLEOTIDE SEQUENCE</scope>
    <source>
        <strain evidence="1">GD03686</strain>
    </source>
</reference>
<comment type="caution">
    <text evidence="1">The sequence shown here is derived from an EMBL/GenBank/DDBJ whole genome shotgun (WGS) entry which is preliminary data.</text>
</comment>
<dbReference type="AlphaFoldDB" id="A0AA42W6V3"/>
<organism evidence="1 2">
    <name type="scientific">Comamonas aquatica</name>
    <dbReference type="NCBI Taxonomy" id="225991"/>
    <lineage>
        <taxon>Bacteria</taxon>
        <taxon>Pseudomonadati</taxon>
        <taxon>Pseudomonadota</taxon>
        <taxon>Betaproteobacteria</taxon>
        <taxon>Burkholderiales</taxon>
        <taxon>Comamonadaceae</taxon>
        <taxon>Comamonas</taxon>
    </lineage>
</organism>
<dbReference type="Proteomes" id="UP001161294">
    <property type="component" value="Unassembled WGS sequence"/>
</dbReference>
<accession>A0AA42W6V3</accession>
<gene>
    <name evidence="1" type="ORF">N5J23_17355</name>
</gene>
<name>A0AA42W6V3_9BURK</name>
<dbReference type="RefSeq" id="WP_279852110.1">
    <property type="nucleotide sequence ID" value="NZ_JAOCIA010000059.1"/>
</dbReference>
<proteinExistence type="predicted"/>
<protein>
    <submittedName>
        <fullName evidence="1">Zinc finger-like domain-containing protein</fullName>
    </submittedName>
</protein>
<evidence type="ECO:0000313" key="2">
    <source>
        <dbReference type="Proteomes" id="UP001161294"/>
    </source>
</evidence>
<evidence type="ECO:0000313" key="1">
    <source>
        <dbReference type="EMBL" id="MDH2007274.1"/>
    </source>
</evidence>
<sequence length="238" mass="26192">MTTHMPTVTLEMLKRFCATEGDDPREYLYAPMLIKGWLCATNGHVVVGIAPIDAAEAVPAALTPIAKGISPIRQMWEQVTEGQWRPWTELDRCPQTPPTCDCCQGSGWVTVTQCNHCEGEGEFLHLGLYYECKNCDQQGAHWHPATPQTPAAMPCQDCEGRGTVWAGLVTRMPGIQHYGLQERYATLLQDYPGIEWAPPRHTDTECGAIPIRFHGGWGAVMPYRITAKAEAGAKAPSA</sequence>
<dbReference type="EMBL" id="JAOCJW010000056">
    <property type="protein sequence ID" value="MDH2007274.1"/>
    <property type="molecule type" value="Genomic_DNA"/>
</dbReference>